<dbReference type="EMBL" id="MFAE01000001">
    <property type="protein sequence ID" value="OGD67767.1"/>
    <property type="molecule type" value="Genomic_DNA"/>
</dbReference>
<organism evidence="5 6">
    <name type="scientific">Candidatus Campbellbacteria bacterium RIFOXYC2_FULL_35_25</name>
    <dbReference type="NCBI Taxonomy" id="1797582"/>
    <lineage>
        <taxon>Bacteria</taxon>
        <taxon>Candidatus Campbelliibacteriota</taxon>
    </lineage>
</organism>
<comment type="caution">
    <text evidence="5">The sequence shown here is derived from an EMBL/GenBank/DDBJ whole genome shotgun (WGS) entry which is preliminary data.</text>
</comment>
<keyword evidence="3" id="KW-0687">Ribonucleoprotein</keyword>
<dbReference type="InterPro" id="IPR005822">
    <property type="entry name" value="Ribosomal_uL13"/>
</dbReference>
<keyword evidence="2 5" id="KW-0689">Ribosomal protein</keyword>
<protein>
    <recommendedName>
        <fullName evidence="4">50S ribosomal protein L13</fullName>
    </recommendedName>
</protein>
<dbReference type="GO" id="GO:0017148">
    <property type="term" value="P:negative regulation of translation"/>
    <property type="evidence" value="ECO:0007669"/>
    <property type="project" value="TreeGrafter"/>
</dbReference>
<sequence>MEHTIDATEKKLGRVASEAAILLMGKNSPAFEKNKVADVKVKITNVSKLNVENKKLDNKEYQTYSGYPGGRKVKKMKQVIEKKGYAEVLKLAIYGMLPANKLRSKVLKNLMITE</sequence>
<evidence type="ECO:0000256" key="3">
    <source>
        <dbReference type="ARBA" id="ARBA00023274"/>
    </source>
</evidence>
<reference evidence="5 6" key="1">
    <citation type="journal article" date="2016" name="Nat. Commun.">
        <title>Thousands of microbial genomes shed light on interconnected biogeochemical processes in an aquifer system.</title>
        <authorList>
            <person name="Anantharaman K."/>
            <person name="Brown C.T."/>
            <person name="Hug L.A."/>
            <person name="Sharon I."/>
            <person name="Castelle C.J."/>
            <person name="Probst A.J."/>
            <person name="Thomas B.C."/>
            <person name="Singh A."/>
            <person name="Wilkins M.J."/>
            <person name="Karaoz U."/>
            <person name="Brodie E.L."/>
            <person name="Williams K.H."/>
            <person name="Hubbard S.S."/>
            <person name="Banfield J.F."/>
        </authorList>
    </citation>
    <scope>NUCLEOTIDE SEQUENCE [LARGE SCALE GENOMIC DNA]</scope>
</reference>
<evidence type="ECO:0000256" key="1">
    <source>
        <dbReference type="ARBA" id="ARBA00006227"/>
    </source>
</evidence>
<dbReference type="SUPFAM" id="SSF52161">
    <property type="entry name" value="Ribosomal protein L13"/>
    <property type="match status" value="1"/>
</dbReference>
<evidence type="ECO:0000256" key="2">
    <source>
        <dbReference type="ARBA" id="ARBA00022980"/>
    </source>
</evidence>
<dbReference type="Pfam" id="PF00572">
    <property type="entry name" value="Ribosomal_L13"/>
    <property type="match status" value="1"/>
</dbReference>
<dbReference type="GO" id="GO:0003735">
    <property type="term" value="F:structural constituent of ribosome"/>
    <property type="evidence" value="ECO:0007669"/>
    <property type="project" value="InterPro"/>
</dbReference>
<dbReference type="PANTHER" id="PTHR11545:SF2">
    <property type="entry name" value="LARGE RIBOSOMAL SUBUNIT PROTEIN UL13M"/>
    <property type="match status" value="1"/>
</dbReference>
<dbReference type="NCBIfam" id="TIGR01066">
    <property type="entry name" value="rplM_bact"/>
    <property type="match status" value="1"/>
</dbReference>
<dbReference type="Proteomes" id="UP000179003">
    <property type="component" value="Unassembled WGS sequence"/>
</dbReference>
<dbReference type="InterPro" id="IPR005823">
    <property type="entry name" value="Ribosomal_uL13_bac-type"/>
</dbReference>
<dbReference type="InterPro" id="IPR036899">
    <property type="entry name" value="Ribosomal_uL13_sf"/>
</dbReference>
<proteinExistence type="inferred from homology"/>
<accession>A0A1F5EK21</accession>
<evidence type="ECO:0000256" key="4">
    <source>
        <dbReference type="ARBA" id="ARBA00035499"/>
    </source>
</evidence>
<evidence type="ECO:0000313" key="6">
    <source>
        <dbReference type="Proteomes" id="UP000179003"/>
    </source>
</evidence>
<dbReference type="PANTHER" id="PTHR11545">
    <property type="entry name" value="RIBOSOMAL PROTEIN L13"/>
    <property type="match status" value="1"/>
</dbReference>
<dbReference type="Gene3D" id="3.90.1180.10">
    <property type="entry name" value="Ribosomal protein L13"/>
    <property type="match status" value="1"/>
</dbReference>
<dbReference type="GO" id="GO:0003729">
    <property type="term" value="F:mRNA binding"/>
    <property type="evidence" value="ECO:0007669"/>
    <property type="project" value="TreeGrafter"/>
</dbReference>
<dbReference type="GO" id="GO:0006412">
    <property type="term" value="P:translation"/>
    <property type="evidence" value="ECO:0007669"/>
    <property type="project" value="InterPro"/>
</dbReference>
<dbReference type="STRING" id="1797582.A2442_01800"/>
<dbReference type="AlphaFoldDB" id="A0A1F5EK21"/>
<dbReference type="CDD" id="cd00392">
    <property type="entry name" value="Ribosomal_L13"/>
    <property type="match status" value="1"/>
</dbReference>
<dbReference type="PIRSF" id="PIRSF002181">
    <property type="entry name" value="Ribosomal_L13"/>
    <property type="match status" value="1"/>
</dbReference>
<comment type="similarity">
    <text evidence="1">Belongs to the universal ribosomal protein uL13 family.</text>
</comment>
<gene>
    <name evidence="5" type="ORF">A2442_01800</name>
</gene>
<dbReference type="GO" id="GO:0005840">
    <property type="term" value="C:ribosome"/>
    <property type="evidence" value="ECO:0007669"/>
    <property type="project" value="UniProtKB-KW"/>
</dbReference>
<dbReference type="GO" id="GO:1990904">
    <property type="term" value="C:ribonucleoprotein complex"/>
    <property type="evidence" value="ECO:0007669"/>
    <property type="project" value="UniProtKB-KW"/>
</dbReference>
<name>A0A1F5EK21_9BACT</name>
<evidence type="ECO:0000313" key="5">
    <source>
        <dbReference type="EMBL" id="OGD67767.1"/>
    </source>
</evidence>